<feature type="domain" description="Pilus assembly protein E-set like" evidence="3">
    <location>
        <begin position="265"/>
        <end position="331"/>
    </location>
</feature>
<evidence type="ECO:0000259" key="4">
    <source>
        <dbReference type="Pfam" id="PF17271"/>
    </source>
</evidence>
<keyword evidence="1" id="KW-0732">Signal</keyword>
<dbReference type="InterPro" id="IPR032636">
    <property type="entry name" value="Pilus_assem_E-set-like_dom"/>
</dbReference>
<evidence type="ECO:0000313" key="6">
    <source>
        <dbReference type="Proteomes" id="UP000382577"/>
    </source>
</evidence>
<organism evidence="5 6">
    <name type="scientific">Pandoraea fibrosis</name>
    <dbReference type="NCBI Taxonomy" id="1891094"/>
    <lineage>
        <taxon>Bacteria</taxon>
        <taxon>Pseudomonadati</taxon>
        <taxon>Pseudomonadota</taxon>
        <taxon>Betaproteobacteria</taxon>
        <taxon>Burkholderiales</taxon>
        <taxon>Burkholderiaceae</taxon>
        <taxon>Pandoraea</taxon>
    </lineage>
</organism>
<dbReference type="OrthoDB" id="7010570at2"/>
<dbReference type="Proteomes" id="UP000382577">
    <property type="component" value="Unassembled WGS sequence"/>
</dbReference>
<evidence type="ECO:0000259" key="3">
    <source>
        <dbReference type="Pfam" id="PF16967"/>
    </source>
</evidence>
<dbReference type="Pfam" id="PF16967">
    <property type="entry name" value="TcfC"/>
    <property type="match status" value="1"/>
</dbReference>
<name>A0A5E4SMM8_9BURK</name>
<protein>
    <submittedName>
        <fullName evidence="5">Fimbrial protein</fullName>
    </submittedName>
</protein>
<proteinExistence type="predicted"/>
<evidence type="ECO:0000256" key="1">
    <source>
        <dbReference type="ARBA" id="ARBA00022729"/>
    </source>
</evidence>
<reference evidence="5 6" key="1">
    <citation type="submission" date="2019-08" db="EMBL/GenBank/DDBJ databases">
        <authorList>
            <person name="Peeters C."/>
        </authorList>
    </citation>
    <scope>NUCLEOTIDE SEQUENCE [LARGE SCALE GENOMIC DNA]</scope>
    <source>
        <strain evidence="5 6">LMG 31113</strain>
    </source>
</reference>
<gene>
    <name evidence="5" type="ORF">PFI31113_00869</name>
</gene>
<dbReference type="InterPro" id="IPR035224">
    <property type="entry name" value="Usher_TcfC"/>
</dbReference>
<dbReference type="EMBL" id="CABPRW010000002">
    <property type="protein sequence ID" value="VVD76341.1"/>
    <property type="molecule type" value="Genomic_DNA"/>
</dbReference>
<dbReference type="AlphaFoldDB" id="A0A5E4SMM8"/>
<evidence type="ECO:0000259" key="2">
    <source>
        <dbReference type="Pfam" id="PF15976"/>
    </source>
</evidence>
<evidence type="ECO:0000313" key="5">
    <source>
        <dbReference type="EMBL" id="VVD76341.1"/>
    </source>
</evidence>
<dbReference type="InterPro" id="IPR031917">
    <property type="entry name" value="Pilus_assem_C"/>
</dbReference>
<dbReference type="Pfam" id="PF17271">
    <property type="entry name" value="Usher_TcfC"/>
    <property type="match status" value="1"/>
</dbReference>
<dbReference type="Pfam" id="PF15976">
    <property type="entry name" value="CooC_C"/>
    <property type="match status" value="1"/>
</dbReference>
<accession>A0A5E4SMM8</accession>
<feature type="domain" description="Pilus assembly protein C-terminal" evidence="2">
    <location>
        <begin position="754"/>
        <end position="844"/>
    </location>
</feature>
<sequence length="881" mass="94377">MSVYDIAMPVQALARVPSGFEEIVEGAEERVEVKFLGRTLGLFRVHVTPDTVRIEEPERLMRAIVDFVDVEHFGEPLADSLTTIMPRNSHLTCQGQSASCSYVETKTAAVIYDESNGVLNLFVSPEWIRQKTIDNQFHEITASTQNALVHGQTFNVSTGKNYRSLSVSGTGALGLSEKSFIGGNWDFAHTSYTNSVRSELRMRDLYYRHDLGAEHYAQIGRMDSRNLASRLGGNFGFSMLPTGVLDGVRAGTTLAYANAAVAAQGTPVTVLLTRDARVDAYRGNELLGSFYLRSGINTLDTSQFPEGSYLVTLRIFEDGVQVRTQSSPFSKTGGGPGSERTQWFAQVGRAAERGDITRSGVVAAAGVRVPLPGDVSLTSGIASQRGKLFSETSLAWTKTFPVGVLSLSGAYFFGTDGTRGNTQNISWSNGVSFNVYRYQVRAGRSNGTPAYRTVGSYDTVTASVSMPLGKWSAMLGYTFNKSLGTTQYESDPFNDRPWLVRPRPVGGNRISRAMQAEFSRSDMWRGVTFNSRVGVFARQDAGRVRDHGIYVGVSISRAQPASADGGASTYTSGSVDVRTNRKESAVNYTASQNWAWQGNTYREAGVDLSGTGTTSAAVRVSGRTTGSKYGNANGAIVNSYSKHFGNSPSLSGSYTSSVAISRQGVMFGGASMQGEPMAGLAVSVGGHEEASGAAAEVSAPGGQGVRVNFGESVLMPVPAFSPIAVEVRDVGGHDAAGAATSVIEGLGRRDLFMVPGHLTTRTVESKVVYTYVGQALSPDGMPLADSVILNGPIASLDDAGGFVAEFDRKASDMYVADGASIMRCPLAVKDRRDVLMMVGEVRCEVANASELPLEISRQARVKRVLDRRYVLSEGGKKANSL</sequence>
<feature type="domain" description="TcfC Usher-like barrel" evidence="4">
    <location>
        <begin position="341"/>
        <end position="747"/>
    </location>
</feature>